<gene>
    <name evidence="2" type="ORF">GOCE00092_LOCUS21735</name>
</gene>
<dbReference type="EMBL" id="HBGK01041572">
    <property type="protein sequence ID" value="CAD9301046.1"/>
    <property type="molecule type" value="Transcribed_RNA"/>
</dbReference>
<feature type="transmembrane region" description="Helical" evidence="1">
    <location>
        <begin position="143"/>
        <end position="168"/>
    </location>
</feature>
<feature type="transmembrane region" description="Helical" evidence="1">
    <location>
        <begin position="113"/>
        <end position="131"/>
    </location>
</feature>
<keyword evidence="1" id="KW-1133">Transmembrane helix</keyword>
<name>A0A7S1VK12_9STRA</name>
<dbReference type="NCBIfam" id="NF038020">
    <property type="entry name" value="HeR"/>
    <property type="match status" value="1"/>
</dbReference>
<proteinExistence type="predicted"/>
<feature type="transmembrane region" description="Helical" evidence="1">
    <location>
        <begin position="180"/>
        <end position="200"/>
    </location>
</feature>
<keyword evidence="1" id="KW-0472">Membrane</keyword>
<sequence length="241" mass="27688">MGFNFALLDDHVQWHVFTTYPVNGEGINQWEYGDYGPPVSEEWIRLSLTLFSMLVMISSALSHGMVVVPGGRMLYSWYIQRNQNPRRWFEYTFSFGLVKVVIGLVVGISDIHILSAIFVLNATSMLLLSAHEKVNAKARNDGFYLLWFPYICSIIPQLANWCITASYFGASLVRLDSISIYIWEIFILMFVFDLVLYLVLFYQWAKVGDFDYYVFGEVALIVQAIMAKSFLAWITFGSGLR</sequence>
<reference evidence="2" key="1">
    <citation type="submission" date="2021-01" db="EMBL/GenBank/DDBJ databases">
        <authorList>
            <person name="Corre E."/>
            <person name="Pelletier E."/>
            <person name="Niang G."/>
            <person name="Scheremetjew M."/>
            <person name="Finn R."/>
            <person name="Kale V."/>
            <person name="Holt S."/>
            <person name="Cochrane G."/>
            <person name="Meng A."/>
            <person name="Brown T."/>
            <person name="Cohen L."/>
        </authorList>
    </citation>
    <scope>NUCLEOTIDE SEQUENCE</scope>
    <source>
        <strain evidence="2">CCMP 410</strain>
    </source>
</reference>
<evidence type="ECO:0000313" key="2">
    <source>
        <dbReference type="EMBL" id="CAD9301046.1"/>
    </source>
</evidence>
<feature type="transmembrane region" description="Helical" evidence="1">
    <location>
        <begin position="212"/>
        <end position="236"/>
    </location>
</feature>
<dbReference type="Pfam" id="PF18761">
    <property type="entry name" value="Heliorhodopsin"/>
    <property type="match status" value="1"/>
</dbReference>
<accession>A0A7S1VK12</accession>
<protein>
    <submittedName>
        <fullName evidence="2">Uncharacterized protein</fullName>
    </submittedName>
</protein>
<evidence type="ECO:0000256" key="1">
    <source>
        <dbReference type="SAM" id="Phobius"/>
    </source>
</evidence>
<dbReference type="InterPro" id="IPR041113">
    <property type="entry name" value="Heliorhodopsin"/>
</dbReference>
<dbReference type="AlphaFoldDB" id="A0A7S1VK12"/>
<feature type="transmembrane region" description="Helical" evidence="1">
    <location>
        <begin position="43"/>
        <end position="68"/>
    </location>
</feature>
<feature type="transmembrane region" description="Helical" evidence="1">
    <location>
        <begin position="88"/>
        <end position="107"/>
    </location>
</feature>
<keyword evidence="1" id="KW-0812">Transmembrane</keyword>
<organism evidence="2">
    <name type="scientific">Grammatophora oceanica</name>
    <dbReference type="NCBI Taxonomy" id="210454"/>
    <lineage>
        <taxon>Eukaryota</taxon>
        <taxon>Sar</taxon>
        <taxon>Stramenopiles</taxon>
        <taxon>Ochrophyta</taxon>
        <taxon>Bacillariophyta</taxon>
        <taxon>Fragilariophyceae</taxon>
        <taxon>Fragilariophycidae</taxon>
        <taxon>Rhabdonematales</taxon>
        <taxon>Grammatophoraceae</taxon>
        <taxon>Grammatophora</taxon>
    </lineage>
</organism>